<dbReference type="eggNOG" id="COG0584">
    <property type="taxonomic scope" value="Bacteria"/>
</dbReference>
<proteinExistence type="predicted"/>
<comment type="caution">
    <text evidence="2">The sequence shown here is derived from an EMBL/GenBank/DDBJ whole genome shotgun (WGS) entry which is preliminary data.</text>
</comment>
<dbReference type="GO" id="GO:0008081">
    <property type="term" value="F:phosphoric diester hydrolase activity"/>
    <property type="evidence" value="ECO:0007669"/>
    <property type="project" value="InterPro"/>
</dbReference>
<dbReference type="PANTHER" id="PTHR46211">
    <property type="entry name" value="GLYCEROPHOSPHORYL DIESTER PHOSPHODIESTERASE"/>
    <property type="match status" value="1"/>
</dbReference>
<evidence type="ECO:0000313" key="2">
    <source>
        <dbReference type="EMBL" id="KFB10195.1"/>
    </source>
</evidence>
<evidence type="ECO:0000313" key="3">
    <source>
        <dbReference type="Proteomes" id="UP000053675"/>
    </source>
</evidence>
<dbReference type="GO" id="GO:0006629">
    <property type="term" value="P:lipid metabolic process"/>
    <property type="evidence" value="ECO:0007669"/>
    <property type="project" value="InterPro"/>
</dbReference>
<evidence type="ECO:0000259" key="1">
    <source>
        <dbReference type="PROSITE" id="PS51704"/>
    </source>
</evidence>
<dbReference type="PATRIC" id="fig|472175.3.peg.1235"/>
<dbReference type="CDD" id="cd08585">
    <property type="entry name" value="GDPD_like_3"/>
    <property type="match status" value="1"/>
</dbReference>
<organism evidence="2 3">
    <name type="scientific">Nitratireductor basaltis</name>
    <dbReference type="NCBI Taxonomy" id="472175"/>
    <lineage>
        <taxon>Bacteria</taxon>
        <taxon>Pseudomonadati</taxon>
        <taxon>Pseudomonadota</taxon>
        <taxon>Alphaproteobacteria</taxon>
        <taxon>Hyphomicrobiales</taxon>
        <taxon>Phyllobacteriaceae</taxon>
        <taxon>Nitratireductor</taxon>
    </lineage>
</organism>
<gene>
    <name evidence="2" type="ORF">EL18_01225</name>
</gene>
<keyword evidence="3" id="KW-1185">Reference proteome</keyword>
<reference evidence="2 3" key="1">
    <citation type="submission" date="2014-05" db="EMBL/GenBank/DDBJ databases">
        <title>Draft Genome Sequence of Nitratireductor basaltis Strain UMTGB225, A Marine Bacterium Isolated from Green Barrel Tunicate.</title>
        <authorList>
            <person name="Gan H.Y."/>
        </authorList>
    </citation>
    <scope>NUCLEOTIDE SEQUENCE [LARGE SCALE GENOMIC DNA]</scope>
    <source>
        <strain evidence="2 3">UMTGB225</strain>
    </source>
</reference>
<dbReference type="Gene3D" id="3.20.20.190">
    <property type="entry name" value="Phosphatidylinositol (PI) phosphodiesterase"/>
    <property type="match status" value="1"/>
</dbReference>
<dbReference type="EMBL" id="JMQM01000001">
    <property type="protein sequence ID" value="KFB10195.1"/>
    <property type="molecule type" value="Genomic_DNA"/>
</dbReference>
<feature type="domain" description="GP-PDE" evidence="1">
    <location>
        <begin position="10"/>
        <end position="237"/>
    </location>
</feature>
<dbReference type="OrthoDB" id="384721at2"/>
<dbReference type="AlphaFoldDB" id="A0A084UB59"/>
<protein>
    <submittedName>
        <fullName evidence="2">Glycerophosphoryl diester phosphodiesterase</fullName>
    </submittedName>
</protein>
<dbReference type="STRING" id="472175.EL18_01225"/>
<sequence length="237" mass="26340">MVHSLSWLTELPIAHRGLHDGNRECWENSLAAFRAAIANNYAIECDVRLSADKVPVVFHDSDLKRLTGASGKLSSLAAKEVKELTLGETDEKVPGVRELLDLVCGRVPLIIELKGERGSDNGLVEAMVELLSDYDGPAALMSFDHWLIRDMQRYCGDIPFGLTAEGTSEEAFAAHRQMLETGISFVSYNVNHLPNEFVQDIRDRLGLPVITWTVRDKDAADLTYAHADQITFEGFRP</sequence>
<dbReference type="RefSeq" id="WP_036480812.1">
    <property type="nucleotide sequence ID" value="NZ_JMQM01000001.1"/>
</dbReference>
<dbReference type="Proteomes" id="UP000053675">
    <property type="component" value="Unassembled WGS sequence"/>
</dbReference>
<dbReference type="InterPro" id="IPR017946">
    <property type="entry name" value="PLC-like_Pdiesterase_TIM-brl"/>
</dbReference>
<dbReference type="SUPFAM" id="SSF51695">
    <property type="entry name" value="PLC-like phosphodiesterases"/>
    <property type="match status" value="1"/>
</dbReference>
<dbReference type="PROSITE" id="PS51704">
    <property type="entry name" value="GP_PDE"/>
    <property type="match status" value="1"/>
</dbReference>
<name>A0A084UB59_9HYPH</name>
<dbReference type="Pfam" id="PF03009">
    <property type="entry name" value="GDPD"/>
    <property type="match status" value="1"/>
</dbReference>
<dbReference type="PANTHER" id="PTHR46211:SF1">
    <property type="entry name" value="GLYCEROPHOSPHODIESTER PHOSPHODIESTERASE, CYTOPLASMIC"/>
    <property type="match status" value="1"/>
</dbReference>
<dbReference type="InterPro" id="IPR030395">
    <property type="entry name" value="GP_PDE_dom"/>
</dbReference>
<accession>A0A084UB59</accession>